<proteinExistence type="predicted"/>
<reference evidence="5 7" key="1">
    <citation type="submission" date="2020-01" db="EMBL/GenBank/DDBJ databases">
        <authorList>
            <consortium name="DOE Joint Genome Institute"/>
            <person name="Haridas S."/>
            <person name="Albert R."/>
            <person name="Binder M."/>
            <person name="Bloem J."/>
            <person name="Labutti K."/>
            <person name="Salamov A."/>
            <person name="Andreopoulos B."/>
            <person name="Baker S.E."/>
            <person name="Barry K."/>
            <person name="Bills G."/>
            <person name="Bluhm B.H."/>
            <person name="Cannon C."/>
            <person name="Castanera R."/>
            <person name="Culley D.E."/>
            <person name="Daum C."/>
            <person name="Ezra D."/>
            <person name="Gonzalez J.B."/>
            <person name="Henrissat B."/>
            <person name="Kuo A."/>
            <person name="Liang C."/>
            <person name="Lipzen A."/>
            <person name="Lutzoni F."/>
            <person name="Magnuson J."/>
            <person name="Mondo S."/>
            <person name="Nolan M."/>
            <person name="Ohm R."/>
            <person name="Pangilinan J."/>
            <person name="Park H.-J."/>
            <person name="Ramirez L."/>
            <person name="Alfaro M."/>
            <person name="Sun H."/>
            <person name="Tritt A."/>
            <person name="Yoshinaga Y."/>
            <person name="Zwiers L.-H."/>
            <person name="Turgeon B.G."/>
            <person name="Goodwin S.B."/>
            <person name="Spatafora J.W."/>
            <person name="Crous P.W."/>
            <person name="Grigoriev I.V."/>
        </authorList>
    </citation>
    <scope>NUCLEOTIDE SEQUENCE</scope>
    <source>
        <strain evidence="5 7">CBS 781.70</strain>
    </source>
</reference>
<reference evidence="7" key="3">
    <citation type="submission" date="2025-04" db="UniProtKB">
        <authorList>
            <consortium name="RefSeq"/>
        </authorList>
    </citation>
    <scope>IDENTIFICATION</scope>
    <source>
        <strain evidence="7">CBS 781.70</strain>
    </source>
</reference>
<dbReference type="PANTHER" id="PTHR47256:SF1">
    <property type="entry name" value="ZN(II)2CYS6 TRANSCRIPTION FACTOR (EUROFUNG)"/>
    <property type="match status" value="1"/>
</dbReference>
<keyword evidence="1" id="KW-0539">Nucleus</keyword>
<dbReference type="PROSITE" id="PS50048">
    <property type="entry name" value="ZN2_CY6_FUNGAL_2"/>
    <property type="match status" value="1"/>
</dbReference>
<name>A0A6G1GFH7_9PEZI</name>
<dbReference type="Pfam" id="PF00172">
    <property type="entry name" value="Zn_clus"/>
    <property type="match status" value="1"/>
</dbReference>
<dbReference type="SMART" id="SM00066">
    <property type="entry name" value="GAL4"/>
    <property type="match status" value="1"/>
</dbReference>
<dbReference type="EMBL" id="ML975149">
    <property type="protein sequence ID" value="KAF1816865.1"/>
    <property type="molecule type" value="Genomic_DNA"/>
</dbReference>
<dbReference type="Gene3D" id="4.10.240.10">
    <property type="entry name" value="Zn(2)-C6 fungal-type DNA-binding domain"/>
    <property type="match status" value="1"/>
</dbReference>
<feature type="compositionally biased region" description="Polar residues" evidence="3">
    <location>
        <begin position="159"/>
        <end position="172"/>
    </location>
</feature>
<feature type="region of interest" description="Disordered" evidence="3">
    <location>
        <begin position="159"/>
        <end position="201"/>
    </location>
</feature>
<evidence type="ECO:0000313" key="7">
    <source>
        <dbReference type="RefSeq" id="XP_033538496.1"/>
    </source>
</evidence>
<evidence type="ECO:0000256" key="3">
    <source>
        <dbReference type="SAM" id="MobiDB-lite"/>
    </source>
</evidence>
<gene>
    <name evidence="5 7" type="ORF">P152DRAFT_426221</name>
</gene>
<dbReference type="PROSITE" id="PS00463">
    <property type="entry name" value="ZN2_CY6_FUNGAL_1"/>
    <property type="match status" value="1"/>
</dbReference>
<dbReference type="RefSeq" id="XP_033538496.1">
    <property type="nucleotide sequence ID" value="XM_033677259.1"/>
</dbReference>
<dbReference type="SUPFAM" id="SSF57701">
    <property type="entry name" value="Zn2/Cys6 DNA-binding domain"/>
    <property type="match status" value="1"/>
</dbReference>
<dbReference type="Proteomes" id="UP000504638">
    <property type="component" value="Unplaced"/>
</dbReference>
<organism evidence="5">
    <name type="scientific">Eremomyces bilateralis CBS 781.70</name>
    <dbReference type="NCBI Taxonomy" id="1392243"/>
    <lineage>
        <taxon>Eukaryota</taxon>
        <taxon>Fungi</taxon>
        <taxon>Dikarya</taxon>
        <taxon>Ascomycota</taxon>
        <taxon>Pezizomycotina</taxon>
        <taxon>Dothideomycetes</taxon>
        <taxon>Dothideomycetes incertae sedis</taxon>
        <taxon>Eremomycetales</taxon>
        <taxon>Eremomycetaceae</taxon>
        <taxon>Eremomyces</taxon>
    </lineage>
</organism>
<dbReference type="AlphaFoldDB" id="A0A6G1GFH7"/>
<reference evidence="7" key="2">
    <citation type="submission" date="2020-04" db="EMBL/GenBank/DDBJ databases">
        <authorList>
            <consortium name="NCBI Genome Project"/>
        </authorList>
    </citation>
    <scope>NUCLEOTIDE SEQUENCE</scope>
    <source>
        <strain evidence="7">CBS 781.70</strain>
    </source>
</reference>
<evidence type="ECO:0000313" key="5">
    <source>
        <dbReference type="EMBL" id="KAF1816865.1"/>
    </source>
</evidence>
<dbReference type="InterPro" id="IPR036864">
    <property type="entry name" value="Zn2-C6_fun-type_DNA-bd_sf"/>
</dbReference>
<dbReference type="PANTHER" id="PTHR47256">
    <property type="entry name" value="ZN(II)2CYS6 TRANSCRIPTION FACTOR (EUROFUNG)-RELATED"/>
    <property type="match status" value="1"/>
</dbReference>
<dbReference type="GeneID" id="54417829"/>
<feature type="compositionally biased region" description="Basic and acidic residues" evidence="3">
    <location>
        <begin position="176"/>
        <end position="193"/>
    </location>
</feature>
<dbReference type="GO" id="GO:0000981">
    <property type="term" value="F:DNA-binding transcription factor activity, RNA polymerase II-specific"/>
    <property type="evidence" value="ECO:0007669"/>
    <property type="project" value="InterPro"/>
</dbReference>
<evidence type="ECO:0000259" key="4">
    <source>
        <dbReference type="PROSITE" id="PS50048"/>
    </source>
</evidence>
<evidence type="ECO:0000256" key="1">
    <source>
        <dbReference type="ARBA" id="ARBA00023242"/>
    </source>
</evidence>
<accession>A0A6G1GFH7</accession>
<dbReference type="InterPro" id="IPR001138">
    <property type="entry name" value="Zn2Cys6_DnaBD"/>
</dbReference>
<dbReference type="InterPro" id="IPR053187">
    <property type="entry name" value="Notoamide_regulator"/>
</dbReference>
<protein>
    <recommendedName>
        <fullName evidence="4">Zn(2)-C6 fungal-type domain-containing protein</fullName>
    </recommendedName>
</protein>
<feature type="domain" description="Zn(2)-C6 fungal-type" evidence="4">
    <location>
        <begin position="54"/>
        <end position="84"/>
    </location>
</feature>
<evidence type="ECO:0000313" key="6">
    <source>
        <dbReference type="Proteomes" id="UP000504638"/>
    </source>
</evidence>
<keyword evidence="6" id="KW-1185">Reference proteome</keyword>
<feature type="coiled-coil region" evidence="2">
    <location>
        <begin position="86"/>
        <end position="120"/>
    </location>
</feature>
<sequence length="201" mass="22498">MSAFAPGLAISVRTLPPLRPAGPRETPSPSAAVYRYLPVSNNIIRRKRETTTSACEACRKRKSKCNAQRPRCTRCTALDTTCEYQANAAETHAQALRRKFSDLKETKTAYEEIYELLQNRPPSEAQNIYLRIRQGSKAEEILHDIHNSDLLLRLSSNARGGDVTTSTGSNLMRTPKQWDRLAREPTPSFDHESTSPSPDSP</sequence>
<keyword evidence="2" id="KW-0175">Coiled coil</keyword>
<dbReference type="GO" id="GO:0008270">
    <property type="term" value="F:zinc ion binding"/>
    <property type="evidence" value="ECO:0007669"/>
    <property type="project" value="InterPro"/>
</dbReference>
<evidence type="ECO:0000256" key="2">
    <source>
        <dbReference type="SAM" id="Coils"/>
    </source>
</evidence>
<dbReference type="OrthoDB" id="10261408at2759"/>
<dbReference type="CDD" id="cd00067">
    <property type="entry name" value="GAL4"/>
    <property type="match status" value="1"/>
</dbReference>